<keyword evidence="2" id="KW-1185">Reference proteome</keyword>
<protein>
    <submittedName>
        <fullName evidence="1">Uncharacterized protein</fullName>
    </submittedName>
</protein>
<dbReference type="EMBL" id="JTJZ01000013">
    <property type="protein sequence ID" value="KHS53897.1"/>
    <property type="molecule type" value="Genomic_DNA"/>
</dbReference>
<reference evidence="1 2" key="1">
    <citation type="submission" date="2014-11" db="EMBL/GenBank/DDBJ databases">
        <title>Draft Genome Sequence of Brevibacterium linens AE038-8.</title>
        <authorList>
            <person name="Maizel D."/>
            <person name="Utturkar S.M."/>
            <person name="Brown S.D."/>
            <person name="Ferrero M."/>
            <person name="Rosen B.P."/>
        </authorList>
    </citation>
    <scope>NUCLEOTIDE SEQUENCE [LARGE SCALE GENOMIC DNA]</scope>
    <source>
        <strain evidence="1 2">AE038-8</strain>
    </source>
</reference>
<dbReference type="PATRIC" id="fig|1703.6.peg.534"/>
<name>A0A0B9A5B8_BRELN</name>
<evidence type="ECO:0000313" key="1">
    <source>
        <dbReference type="EMBL" id="KHS53897.1"/>
    </source>
</evidence>
<gene>
    <name evidence="1" type="ORF">AE0388_0652</name>
</gene>
<evidence type="ECO:0000313" key="2">
    <source>
        <dbReference type="Proteomes" id="UP000031488"/>
    </source>
</evidence>
<dbReference type="AlphaFoldDB" id="A0A0B9A5B8"/>
<organism evidence="1 2">
    <name type="scientific">Brevibacterium linens</name>
    <dbReference type="NCBI Taxonomy" id="1703"/>
    <lineage>
        <taxon>Bacteria</taxon>
        <taxon>Bacillati</taxon>
        <taxon>Actinomycetota</taxon>
        <taxon>Actinomycetes</taxon>
        <taxon>Micrococcales</taxon>
        <taxon>Brevibacteriaceae</taxon>
        <taxon>Brevibacterium</taxon>
    </lineage>
</organism>
<proteinExistence type="predicted"/>
<comment type="caution">
    <text evidence="1">The sequence shown here is derived from an EMBL/GenBank/DDBJ whole genome shotgun (WGS) entry which is preliminary data.</text>
</comment>
<dbReference type="RefSeq" id="WP_235354910.1">
    <property type="nucleotide sequence ID" value="NZ_JTJZ01000013.1"/>
</dbReference>
<accession>A0A0B9A5B8</accession>
<sequence>MHILLICDPGPPSRRVTAFKDEFTELLHHDFESEVTVDVCTEALRVQADHRLELSTLDAIVDRYPAADLVIMLTDIPRHTQGKPLIAEVLPARKVAVISYPTLGALTTKRRLLKIYMSCVNQLLPDGHMPAKTHRLPRWGRWSSPSESGRRTLHAHTFTGRPRLVLA</sequence>
<dbReference type="Proteomes" id="UP000031488">
    <property type="component" value="Unassembled WGS sequence"/>
</dbReference>